<dbReference type="STRING" id="28892.Metli_2017"/>
<evidence type="ECO:0000259" key="2">
    <source>
        <dbReference type="PROSITE" id="PS51766"/>
    </source>
</evidence>
<dbReference type="Gene3D" id="1.10.1330.10">
    <property type="entry name" value="Dockerin domain"/>
    <property type="match status" value="1"/>
</dbReference>
<dbReference type="Gene3D" id="2.60.40.10">
    <property type="entry name" value="Immunoglobulins"/>
    <property type="match status" value="1"/>
</dbReference>
<dbReference type="CDD" id="cd00146">
    <property type="entry name" value="PKD"/>
    <property type="match status" value="1"/>
</dbReference>
<dbReference type="SUPFAM" id="SSF49299">
    <property type="entry name" value="PKD domain"/>
    <property type="match status" value="1"/>
</dbReference>
<organism evidence="3 4">
    <name type="scientific">Methanofollis liminatans DSM 4140</name>
    <dbReference type="NCBI Taxonomy" id="28892"/>
    <lineage>
        <taxon>Archaea</taxon>
        <taxon>Methanobacteriati</taxon>
        <taxon>Methanobacteriota</taxon>
        <taxon>Stenosarchaea group</taxon>
        <taxon>Methanomicrobia</taxon>
        <taxon>Methanomicrobiales</taxon>
        <taxon>Methanomicrobiaceae</taxon>
        <taxon>Methanofollis</taxon>
    </lineage>
</organism>
<dbReference type="InterPro" id="IPR013783">
    <property type="entry name" value="Ig-like_fold"/>
</dbReference>
<name>J0SB69_9EURY</name>
<dbReference type="Pfam" id="PF18911">
    <property type="entry name" value="PKD_4"/>
    <property type="match status" value="1"/>
</dbReference>
<gene>
    <name evidence="3" type="ORF">Metli_2017</name>
</gene>
<evidence type="ECO:0000313" key="4">
    <source>
        <dbReference type="Proteomes" id="UP000005095"/>
    </source>
</evidence>
<evidence type="ECO:0000259" key="1">
    <source>
        <dbReference type="PROSITE" id="PS50093"/>
    </source>
</evidence>
<sequence>MKMKTVCLLFLLFLLALPAAAVPALPQEVYGTVTCGGTPAPAGTVVAALIDGAVCGQITLDQDGVMGGAGTFDERLIIGGETAGATVAFTVNGEAAAETLAFSPGAVVRLDLTAPASALDPTGTHAAFTASPALGVAPLTVRFADLSTNARSWSWTFGDGGTAAVQHPSHTYTAAGIYTVTLSVNGGEDTATRTIDVLPVLLGDANDDGVVNQADTLRVLRVVVGLEGAPVAGTDLFRQTDVHENGAIEVGDALFIAQYNVGLRGAWFGMVG</sequence>
<dbReference type="SUPFAM" id="SSF63446">
    <property type="entry name" value="Type I dockerin domain"/>
    <property type="match status" value="1"/>
</dbReference>
<dbReference type="GO" id="GO:0000272">
    <property type="term" value="P:polysaccharide catabolic process"/>
    <property type="evidence" value="ECO:0007669"/>
    <property type="project" value="InterPro"/>
</dbReference>
<protein>
    <submittedName>
        <fullName evidence="3">PKD domain containing protein</fullName>
    </submittedName>
</protein>
<dbReference type="SMART" id="SM00089">
    <property type="entry name" value="PKD"/>
    <property type="match status" value="1"/>
</dbReference>
<dbReference type="InterPro" id="IPR016134">
    <property type="entry name" value="Dockerin_dom"/>
</dbReference>
<dbReference type="HOGENOM" id="CLU_1021621_0_0_2"/>
<feature type="domain" description="Dockerin" evidence="2">
    <location>
        <begin position="198"/>
        <end position="269"/>
    </location>
</feature>
<dbReference type="InterPro" id="IPR036439">
    <property type="entry name" value="Dockerin_dom_sf"/>
</dbReference>
<dbReference type="InterPro" id="IPR000601">
    <property type="entry name" value="PKD_dom"/>
</dbReference>
<dbReference type="InterPro" id="IPR022409">
    <property type="entry name" value="PKD/Chitinase_dom"/>
</dbReference>
<dbReference type="AlphaFoldDB" id="J0SB69"/>
<dbReference type="Proteomes" id="UP000005095">
    <property type="component" value="Chromosome"/>
</dbReference>
<accession>J0SB69</accession>
<dbReference type="InterPro" id="IPR035986">
    <property type="entry name" value="PKD_dom_sf"/>
</dbReference>
<dbReference type="PROSITE" id="PS51766">
    <property type="entry name" value="DOCKERIN"/>
    <property type="match status" value="1"/>
</dbReference>
<dbReference type="PROSITE" id="PS50093">
    <property type="entry name" value="PKD"/>
    <property type="match status" value="1"/>
</dbReference>
<proteinExistence type="predicted"/>
<feature type="domain" description="PKD" evidence="1">
    <location>
        <begin position="152"/>
        <end position="197"/>
    </location>
</feature>
<dbReference type="EMBL" id="CM001555">
    <property type="protein sequence ID" value="EJG07959.1"/>
    <property type="molecule type" value="Genomic_DNA"/>
</dbReference>
<reference evidence="3 4" key="1">
    <citation type="submission" date="2011-08" db="EMBL/GenBank/DDBJ databases">
        <title>The complete genome of Methanofollis liminatans DSM 4140.</title>
        <authorList>
            <consortium name="US DOE Joint Genome Institute (JGI-PGF)"/>
            <person name="Lucas S."/>
            <person name="Han J."/>
            <person name="Lapidus A."/>
            <person name="Bruce D."/>
            <person name="Goodwin L."/>
            <person name="Pitluck S."/>
            <person name="Peters L."/>
            <person name="Kyrpides N."/>
            <person name="Mavromatis K."/>
            <person name="Ivanova N."/>
            <person name="Mikhailova N."/>
            <person name="Lu M."/>
            <person name="Detter J.C."/>
            <person name="Tapia R."/>
            <person name="Han C."/>
            <person name="Land M."/>
            <person name="Hauser L."/>
            <person name="Markowitz V."/>
            <person name="Cheng J.-F."/>
            <person name="Hugenholtz P."/>
            <person name="Woyke T."/>
            <person name="Wu D."/>
            <person name="Spring S."/>
            <person name="Schuler E."/>
            <person name="Brambilla E."/>
            <person name="Klenk H.-P."/>
            <person name="Eisen J.A."/>
        </authorList>
    </citation>
    <scope>NUCLEOTIDE SEQUENCE [LARGE SCALE GENOMIC DNA]</scope>
    <source>
        <strain evidence="3 4">DSM 4140</strain>
    </source>
</reference>
<evidence type="ECO:0000313" key="3">
    <source>
        <dbReference type="EMBL" id="EJG07959.1"/>
    </source>
</evidence>
<keyword evidence="4" id="KW-1185">Reference proteome</keyword>